<comment type="caution">
    <text evidence="1">The sequence shown here is derived from an EMBL/GenBank/DDBJ whole genome shotgun (WGS) entry which is preliminary data.</text>
</comment>
<protein>
    <recommendedName>
        <fullName evidence="3">Addiction module antidote protein</fullName>
    </recommendedName>
</protein>
<dbReference type="Proteomes" id="UP001204621">
    <property type="component" value="Unassembled WGS sequence"/>
</dbReference>
<reference evidence="1 2" key="1">
    <citation type="submission" date="2022-08" db="EMBL/GenBank/DDBJ databases">
        <title>Reclassification of Massilia species as members of the genera Telluria, Duganella, Pseudoduganella, Mokoshia gen. nov. and Zemynaea gen. nov. using orthogonal and non-orthogonal genome-based approaches.</title>
        <authorList>
            <person name="Bowman J.P."/>
        </authorList>
    </citation>
    <scope>NUCLEOTIDE SEQUENCE [LARGE SCALE GENOMIC DNA]</scope>
    <source>
        <strain evidence="1 2">JCM 31606</strain>
    </source>
</reference>
<dbReference type="Pfam" id="PF21716">
    <property type="entry name" value="dnstrm_HI1420"/>
    <property type="match status" value="1"/>
</dbReference>
<organism evidence="1 2">
    <name type="scientific">Massilia terrae</name>
    <dbReference type="NCBI Taxonomy" id="1811224"/>
    <lineage>
        <taxon>Bacteria</taxon>
        <taxon>Pseudomonadati</taxon>
        <taxon>Pseudomonadota</taxon>
        <taxon>Betaproteobacteria</taxon>
        <taxon>Burkholderiales</taxon>
        <taxon>Oxalobacteraceae</taxon>
        <taxon>Telluria group</taxon>
        <taxon>Massilia</taxon>
    </lineage>
</organism>
<dbReference type="RefSeq" id="WP_258811209.1">
    <property type="nucleotide sequence ID" value="NZ_JANUGU010000002.1"/>
</dbReference>
<evidence type="ECO:0000313" key="1">
    <source>
        <dbReference type="EMBL" id="MCS0658018.1"/>
    </source>
</evidence>
<evidence type="ECO:0000313" key="2">
    <source>
        <dbReference type="Proteomes" id="UP001204621"/>
    </source>
</evidence>
<dbReference type="EMBL" id="JANUGU010000002">
    <property type="protein sequence ID" value="MCS0658018.1"/>
    <property type="molecule type" value="Genomic_DNA"/>
</dbReference>
<accession>A0ABT2CVL5</accession>
<keyword evidence="2" id="KW-1185">Reference proteome</keyword>
<name>A0ABT2CVL5_9BURK</name>
<sequence length="82" mass="8423">MADPTPPLDTLEAIASYLADAFESGEADLIRAAFSAVANAPAAAELAAAAGFPRAALHDALLAGELPLDLTLAIMKVIDLYR</sequence>
<evidence type="ECO:0008006" key="3">
    <source>
        <dbReference type="Google" id="ProtNLM"/>
    </source>
</evidence>
<proteinExistence type="predicted"/>
<gene>
    <name evidence="1" type="ORF">NX778_08075</name>
</gene>
<dbReference type="InterPro" id="IPR014057">
    <property type="entry name" value="HI1420"/>
</dbReference>